<dbReference type="Proteomes" id="UP000681967">
    <property type="component" value="Unassembled WGS sequence"/>
</dbReference>
<dbReference type="Proteomes" id="UP000681720">
    <property type="component" value="Unassembled WGS sequence"/>
</dbReference>
<comment type="caution">
    <text evidence="1">The sequence shown here is derived from an EMBL/GenBank/DDBJ whole genome shotgun (WGS) entry which is preliminary data.</text>
</comment>
<evidence type="ECO:0000313" key="4">
    <source>
        <dbReference type="Proteomes" id="UP000663855"/>
    </source>
</evidence>
<dbReference type="EMBL" id="CAJOBJ010027699">
    <property type="protein sequence ID" value="CAF4254198.1"/>
    <property type="molecule type" value="Genomic_DNA"/>
</dbReference>
<sequence>MKIDDIGDLFELIKDKIGLKFSSVLLYMTLRYFGINWLKCDDFFKTVGASTTKTVDKWASIFLSGNYNEFVSEGRGGKQIPNFYDVFPDIETSAKNYSVQQCAAKAADFDAFELAKFIDEQFYMLTVKSCRLDLRRWGARFESNSQRPYFEGHERQDVVQHRTTFLQYFLPKKDSYYLISDDIQSKWQIPTDGTPTILIFHDESTFRSGEVSAKRWLYDNQAPFYSKGRGRSNMLSDFLVMHNSDLGEEQDIDYIERSVSASMNVDSDAYFDNSTILTQFERFFKLLQFKKCFSNHQIEIIVDNARTHSARAYNLSDFGKGISTRCPVDQL</sequence>
<evidence type="ECO:0000313" key="3">
    <source>
        <dbReference type="EMBL" id="CAF4411319.1"/>
    </source>
</evidence>
<proteinExistence type="predicted"/>
<dbReference type="Proteomes" id="UP000663855">
    <property type="component" value="Unassembled WGS sequence"/>
</dbReference>
<gene>
    <name evidence="3" type="ORF">BYL167_LOCUS32008</name>
    <name evidence="1" type="ORF">CJN711_LOCUS19797</name>
    <name evidence="2" type="ORF">GIL414_LOCUS23835</name>
</gene>
<evidence type="ECO:0000313" key="2">
    <source>
        <dbReference type="EMBL" id="CAF4254198.1"/>
    </source>
</evidence>
<name>A0A815HTL4_9BILA</name>
<dbReference type="AlphaFoldDB" id="A0A815HTL4"/>
<organism evidence="1 4">
    <name type="scientific">Rotaria magnacalcarata</name>
    <dbReference type="NCBI Taxonomy" id="392030"/>
    <lineage>
        <taxon>Eukaryota</taxon>
        <taxon>Metazoa</taxon>
        <taxon>Spiralia</taxon>
        <taxon>Gnathifera</taxon>
        <taxon>Rotifera</taxon>
        <taxon>Eurotatoria</taxon>
        <taxon>Bdelloidea</taxon>
        <taxon>Philodinida</taxon>
        <taxon>Philodinidae</taxon>
        <taxon>Rotaria</taxon>
    </lineage>
</organism>
<dbReference type="EMBL" id="CAJNOV010009300">
    <property type="protein sequence ID" value="CAF1358323.1"/>
    <property type="molecule type" value="Genomic_DNA"/>
</dbReference>
<protein>
    <submittedName>
        <fullName evidence="1">Uncharacterized protein</fullName>
    </submittedName>
</protein>
<accession>A0A815HTL4</accession>
<dbReference type="EMBL" id="CAJOBH010058037">
    <property type="protein sequence ID" value="CAF4411319.1"/>
    <property type="molecule type" value="Genomic_DNA"/>
</dbReference>
<evidence type="ECO:0000313" key="1">
    <source>
        <dbReference type="EMBL" id="CAF1358323.1"/>
    </source>
</evidence>
<reference evidence="1" key="1">
    <citation type="submission" date="2021-02" db="EMBL/GenBank/DDBJ databases">
        <authorList>
            <person name="Nowell W R."/>
        </authorList>
    </citation>
    <scope>NUCLEOTIDE SEQUENCE</scope>
</reference>